<protein>
    <submittedName>
        <fullName evidence="2">Uncharacterized protein</fullName>
    </submittedName>
</protein>
<evidence type="ECO:0000256" key="1">
    <source>
        <dbReference type="SAM" id="MobiDB-lite"/>
    </source>
</evidence>
<dbReference type="Proteomes" id="UP001470230">
    <property type="component" value="Unassembled WGS sequence"/>
</dbReference>
<name>A0ABR2K4M3_9EUKA</name>
<proteinExistence type="predicted"/>
<dbReference type="EMBL" id="JAPFFF010000007">
    <property type="protein sequence ID" value="KAK8885999.1"/>
    <property type="molecule type" value="Genomic_DNA"/>
</dbReference>
<feature type="region of interest" description="Disordered" evidence="1">
    <location>
        <begin position="24"/>
        <end position="73"/>
    </location>
</feature>
<evidence type="ECO:0000313" key="3">
    <source>
        <dbReference type="Proteomes" id="UP001470230"/>
    </source>
</evidence>
<feature type="compositionally biased region" description="Basic and acidic residues" evidence="1">
    <location>
        <begin position="47"/>
        <end position="58"/>
    </location>
</feature>
<gene>
    <name evidence="2" type="ORF">M9Y10_041458</name>
</gene>
<feature type="compositionally biased region" description="Low complexity" evidence="1">
    <location>
        <begin position="28"/>
        <end position="46"/>
    </location>
</feature>
<keyword evidence="3" id="KW-1185">Reference proteome</keyword>
<reference evidence="2 3" key="1">
    <citation type="submission" date="2024-04" db="EMBL/GenBank/DDBJ databases">
        <title>Tritrichomonas musculus Genome.</title>
        <authorList>
            <person name="Alves-Ferreira E."/>
            <person name="Grigg M."/>
            <person name="Lorenzi H."/>
            <person name="Galac M."/>
        </authorList>
    </citation>
    <scope>NUCLEOTIDE SEQUENCE [LARGE SCALE GENOMIC DNA]</scope>
    <source>
        <strain evidence="2 3">EAF2021</strain>
    </source>
</reference>
<organism evidence="2 3">
    <name type="scientific">Tritrichomonas musculus</name>
    <dbReference type="NCBI Taxonomy" id="1915356"/>
    <lineage>
        <taxon>Eukaryota</taxon>
        <taxon>Metamonada</taxon>
        <taxon>Parabasalia</taxon>
        <taxon>Tritrichomonadida</taxon>
        <taxon>Tritrichomonadidae</taxon>
        <taxon>Tritrichomonas</taxon>
    </lineage>
</organism>
<accession>A0ABR2K4M3</accession>
<comment type="caution">
    <text evidence="2">The sequence shown here is derived from an EMBL/GenBank/DDBJ whole genome shotgun (WGS) entry which is preliminary data.</text>
</comment>
<sequence length="135" mass="15959">MQQRIDHIISELLILKTEFEQLNNKSIETPNDQPTDQQTETPTDPPNDQKNEENESLHPIRRRTNRSFTLNKSKFLNDEQRDQVLEFANQNKELIKNQPIANRIPFLQNLVHEQLNINLSIYMTTKLINLLNINK</sequence>
<evidence type="ECO:0000313" key="2">
    <source>
        <dbReference type="EMBL" id="KAK8885999.1"/>
    </source>
</evidence>